<evidence type="ECO:0008006" key="3">
    <source>
        <dbReference type="Google" id="ProtNLM"/>
    </source>
</evidence>
<dbReference type="SUPFAM" id="SSF69118">
    <property type="entry name" value="AhpD-like"/>
    <property type="match status" value="1"/>
</dbReference>
<protein>
    <recommendedName>
        <fullName evidence="3">Carboxymuconolactone decarboxylase-like domain-containing protein</fullName>
    </recommendedName>
</protein>
<dbReference type="EMBL" id="MU001824">
    <property type="protein sequence ID" value="KAF2796693.1"/>
    <property type="molecule type" value="Genomic_DNA"/>
</dbReference>
<keyword evidence="2" id="KW-1185">Reference proteome</keyword>
<reference evidence="1" key="1">
    <citation type="journal article" date="2020" name="Stud. Mycol.">
        <title>101 Dothideomycetes genomes: a test case for predicting lifestyles and emergence of pathogens.</title>
        <authorList>
            <person name="Haridas S."/>
            <person name="Albert R."/>
            <person name="Binder M."/>
            <person name="Bloem J."/>
            <person name="Labutti K."/>
            <person name="Salamov A."/>
            <person name="Andreopoulos B."/>
            <person name="Baker S."/>
            <person name="Barry K."/>
            <person name="Bills G."/>
            <person name="Bluhm B."/>
            <person name="Cannon C."/>
            <person name="Castanera R."/>
            <person name="Culley D."/>
            <person name="Daum C."/>
            <person name="Ezra D."/>
            <person name="Gonzalez J."/>
            <person name="Henrissat B."/>
            <person name="Kuo A."/>
            <person name="Liang C."/>
            <person name="Lipzen A."/>
            <person name="Lutzoni F."/>
            <person name="Magnuson J."/>
            <person name="Mondo S."/>
            <person name="Nolan M."/>
            <person name="Ohm R."/>
            <person name="Pangilinan J."/>
            <person name="Park H.-J."/>
            <person name="Ramirez L."/>
            <person name="Alfaro M."/>
            <person name="Sun H."/>
            <person name="Tritt A."/>
            <person name="Yoshinaga Y."/>
            <person name="Zwiers L.-H."/>
            <person name="Turgeon B."/>
            <person name="Goodwin S."/>
            <person name="Spatafora J."/>
            <person name="Crous P."/>
            <person name="Grigoriev I."/>
        </authorList>
    </citation>
    <scope>NUCLEOTIDE SEQUENCE</scope>
    <source>
        <strain evidence="1">CBS 109.77</strain>
    </source>
</reference>
<accession>A0A6A6XKS6</accession>
<proteinExistence type="predicted"/>
<dbReference type="InterPro" id="IPR029032">
    <property type="entry name" value="AhpD-like"/>
</dbReference>
<dbReference type="Proteomes" id="UP000799757">
    <property type="component" value="Unassembled WGS sequence"/>
</dbReference>
<dbReference type="InterPro" id="IPR052999">
    <property type="entry name" value="PTS1_Protein"/>
</dbReference>
<name>A0A6A6XKS6_9PLEO</name>
<dbReference type="PANTHER" id="PTHR28180">
    <property type="entry name" value="CONSERVED MITOCHONDRIAL PROTEIN-RELATED"/>
    <property type="match status" value="1"/>
</dbReference>
<organism evidence="1 2">
    <name type="scientific">Melanomma pulvis-pyrius CBS 109.77</name>
    <dbReference type="NCBI Taxonomy" id="1314802"/>
    <lineage>
        <taxon>Eukaryota</taxon>
        <taxon>Fungi</taxon>
        <taxon>Dikarya</taxon>
        <taxon>Ascomycota</taxon>
        <taxon>Pezizomycotina</taxon>
        <taxon>Dothideomycetes</taxon>
        <taxon>Pleosporomycetidae</taxon>
        <taxon>Pleosporales</taxon>
        <taxon>Melanommataceae</taxon>
        <taxon>Melanomma</taxon>
    </lineage>
</organism>
<dbReference type="AlphaFoldDB" id="A0A6A6XKS6"/>
<dbReference type="OrthoDB" id="3683016at2759"/>
<dbReference type="Gene3D" id="1.20.1290.10">
    <property type="entry name" value="AhpD-like"/>
    <property type="match status" value="1"/>
</dbReference>
<sequence length="233" mass="26445">MEPLHFISAFRAREGKIDIKNAIWYAAAAAGLAATEQGQHMPELYRLATDGLPLEDRKIVQRRIKEAVLKGVILYGVPRSAQALGPLYEILTDEEIDTYGPRYVDSIVSKDKDTKRIERGRKYFDTLWTPISADQMRRQILKYNTDSHFCLELLYEHYVSEDGILSPIETQICYATLLTCYNAPTQALWHTRGIVRHGGTIGQARFAQDLGLALAEQFDCKTGDITMVDEIEF</sequence>
<evidence type="ECO:0000313" key="2">
    <source>
        <dbReference type="Proteomes" id="UP000799757"/>
    </source>
</evidence>
<gene>
    <name evidence="1" type="ORF">K505DRAFT_237085</name>
</gene>
<evidence type="ECO:0000313" key="1">
    <source>
        <dbReference type="EMBL" id="KAF2796693.1"/>
    </source>
</evidence>